<evidence type="ECO:0000256" key="4">
    <source>
        <dbReference type="ARBA" id="ARBA00022692"/>
    </source>
</evidence>
<dbReference type="RefSeq" id="WP_164365146.1">
    <property type="nucleotide sequence ID" value="NZ_CP066776.1"/>
</dbReference>
<dbReference type="GO" id="GO:0015031">
    <property type="term" value="P:protein transport"/>
    <property type="evidence" value="ECO:0007669"/>
    <property type="project" value="UniProtKB-KW"/>
</dbReference>
<evidence type="ECO:0000256" key="6">
    <source>
        <dbReference type="ARBA" id="ARBA00023136"/>
    </source>
</evidence>
<name>A0A7T7F0U4_9BACT</name>
<evidence type="ECO:0000256" key="1">
    <source>
        <dbReference type="ARBA" id="ARBA00004162"/>
    </source>
</evidence>
<dbReference type="AlphaFoldDB" id="A0A7T7F0U4"/>
<feature type="transmembrane region" description="Helical" evidence="8">
    <location>
        <begin position="20"/>
        <end position="42"/>
    </location>
</feature>
<organism evidence="9 10">
    <name type="scientific">Sulfuriroseicoccus oceanibius</name>
    <dbReference type="NCBI Taxonomy" id="2707525"/>
    <lineage>
        <taxon>Bacteria</taxon>
        <taxon>Pseudomonadati</taxon>
        <taxon>Verrucomicrobiota</taxon>
        <taxon>Verrucomicrobiia</taxon>
        <taxon>Verrucomicrobiales</taxon>
        <taxon>Verrucomicrobiaceae</taxon>
        <taxon>Sulfuriroseicoccus</taxon>
    </lineage>
</organism>
<dbReference type="Pfam" id="PF02472">
    <property type="entry name" value="ExbD"/>
    <property type="match status" value="1"/>
</dbReference>
<dbReference type="Gene3D" id="3.30.420.270">
    <property type="match status" value="1"/>
</dbReference>
<dbReference type="KEGG" id="soa:G3M56_012825"/>
<keyword evidence="10" id="KW-1185">Reference proteome</keyword>
<keyword evidence="5 8" id="KW-1133">Transmembrane helix</keyword>
<accession>A0A7T7F0U4</accession>
<evidence type="ECO:0000256" key="2">
    <source>
        <dbReference type="ARBA" id="ARBA00005811"/>
    </source>
</evidence>
<evidence type="ECO:0000256" key="3">
    <source>
        <dbReference type="ARBA" id="ARBA00022475"/>
    </source>
</evidence>
<dbReference type="Proteomes" id="UP000475117">
    <property type="component" value="Chromosome"/>
</dbReference>
<evidence type="ECO:0000256" key="8">
    <source>
        <dbReference type="SAM" id="Phobius"/>
    </source>
</evidence>
<keyword evidence="3" id="KW-1003">Cell membrane</keyword>
<gene>
    <name evidence="9" type="ORF">G3M56_012825</name>
</gene>
<keyword evidence="7" id="KW-0813">Transport</keyword>
<dbReference type="PANTHER" id="PTHR30558:SF3">
    <property type="entry name" value="BIOPOLYMER TRANSPORT PROTEIN EXBD-RELATED"/>
    <property type="match status" value="1"/>
</dbReference>
<proteinExistence type="inferred from homology"/>
<dbReference type="GO" id="GO:0022857">
    <property type="term" value="F:transmembrane transporter activity"/>
    <property type="evidence" value="ECO:0007669"/>
    <property type="project" value="InterPro"/>
</dbReference>
<protein>
    <submittedName>
        <fullName evidence="9">Biopolymer transporter ExbD</fullName>
    </submittedName>
</protein>
<dbReference type="InterPro" id="IPR003400">
    <property type="entry name" value="ExbD"/>
</dbReference>
<evidence type="ECO:0000256" key="5">
    <source>
        <dbReference type="ARBA" id="ARBA00022989"/>
    </source>
</evidence>
<comment type="subcellular location">
    <subcellularLocation>
        <location evidence="1">Cell membrane</location>
        <topology evidence="1">Single-pass membrane protein</topology>
    </subcellularLocation>
    <subcellularLocation>
        <location evidence="7">Cell membrane</location>
        <topology evidence="7">Single-pass type II membrane protein</topology>
    </subcellularLocation>
</comment>
<keyword evidence="6 8" id="KW-0472">Membrane</keyword>
<reference evidence="9 10" key="1">
    <citation type="submission" date="2020-12" db="EMBL/GenBank/DDBJ databases">
        <title>Sulforoseuscoccus oceanibium gen. nov., sp. nov., a representative of the phylum Verrucomicrobia with special cytoplasmic membrane, and proposal of Sulforoseuscoccusaceae fam. nov.</title>
        <authorList>
            <person name="Xi F."/>
        </authorList>
    </citation>
    <scope>NUCLEOTIDE SEQUENCE [LARGE SCALE GENOMIC DNA]</scope>
    <source>
        <strain evidence="9 10">T37</strain>
    </source>
</reference>
<keyword evidence="4 7" id="KW-0812">Transmembrane</keyword>
<evidence type="ECO:0000313" key="10">
    <source>
        <dbReference type="Proteomes" id="UP000475117"/>
    </source>
</evidence>
<sequence>MRIHRRRKSKARGASENFDVSMSPLIDCVFLLLIFFLVTTMLKKTEKRIPVKLPEPELALAEKASTNEITIGMTRAGEFVQPDGERDAFGRKMYADIKDLPAHLRKLAADGGRKKPLVLEAQQGTEFQRVVKTLDICKIQGFDNVTLRVVSDNFQSTFTSDETPQR</sequence>
<evidence type="ECO:0000313" key="9">
    <source>
        <dbReference type="EMBL" id="QQL44745.1"/>
    </source>
</evidence>
<dbReference type="GO" id="GO:0005886">
    <property type="term" value="C:plasma membrane"/>
    <property type="evidence" value="ECO:0007669"/>
    <property type="project" value="UniProtKB-SubCell"/>
</dbReference>
<keyword evidence="7" id="KW-0653">Protein transport</keyword>
<comment type="similarity">
    <text evidence="2 7">Belongs to the ExbD/TolR family.</text>
</comment>
<evidence type="ECO:0000256" key="7">
    <source>
        <dbReference type="RuleBase" id="RU003879"/>
    </source>
</evidence>
<dbReference type="EMBL" id="CP066776">
    <property type="protein sequence ID" value="QQL44745.1"/>
    <property type="molecule type" value="Genomic_DNA"/>
</dbReference>
<dbReference type="PANTHER" id="PTHR30558">
    <property type="entry name" value="EXBD MEMBRANE COMPONENT OF PMF-DRIVEN MACROMOLECULE IMPORT SYSTEM"/>
    <property type="match status" value="1"/>
</dbReference>